<organism evidence="3 4">
    <name type="scientific">Parvularcula bermudensis (strain ATCC BAA-594 / HTCC2503 / KCTC 12087)</name>
    <dbReference type="NCBI Taxonomy" id="314260"/>
    <lineage>
        <taxon>Bacteria</taxon>
        <taxon>Pseudomonadati</taxon>
        <taxon>Pseudomonadota</taxon>
        <taxon>Alphaproteobacteria</taxon>
        <taxon>Parvularculales</taxon>
        <taxon>Parvularculaceae</taxon>
        <taxon>Parvularcula</taxon>
    </lineage>
</organism>
<evidence type="ECO:0000313" key="3">
    <source>
        <dbReference type="EMBL" id="ADM09559.1"/>
    </source>
</evidence>
<evidence type="ECO:0000256" key="2">
    <source>
        <dbReference type="SAM" id="MobiDB-lite"/>
    </source>
</evidence>
<dbReference type="Proteomes" id="UP000001302">
    <property type="component" value="Chromosome"/>
</dbReference>
<feature type="region of interest" description="Disordered" evidence="2">
    <location>
        <begin position="31"/>
        <end position="68"/>
    </location>
</feature>
<reference evidence="3 4" key="2">
    <citation type="journal article" date="2011" name="J. Bacteriol.">
        <title>Complete genome sequence of strain HTCC2503T of Parvularcula bermudensis, the type species of the order "Parvularculales" in the class Alphaproteobacteria.</title>
        <authorList>
            <person name="Oh H.M."/>
            <person name="Kang I."/>
            <person name="Vergin K.L."/>
            <person name="Kang D."/>
            <person name="Rhee K.H."/>
            <person name="Giovannoni S.J."/>
            <person name="Cho J.C."/>
        </authorList>
    </citation>
    <scope>NUCLEOTIDE SEQUENCE [LARGE SCALE GENOMIC DNA]</scope>
    <source>
        <strain evidence="4">ATCC BAA-594 / HTCC2503 / KCTC 12087</strain>
    </source>
</reference>
<gene>
    <name evidence="3" type="ordered locus">PB2503_07509</name>
</gene>
<reference evidence="4" key="1">
    <citation type="submission" date="2010-08" db="EMBL/GenBank/DDBJ databases">
        <title>Genome sequence of Parvularcula bermudensis HTCC2503.</title>
        <authorList>
            <person name="Kang D.-M."/>
            <person name="Oh H.-M."/>
            <person name="Cho J.-C."/>
        </authorList>
    </citation>
    <scope>NUCLEOTIDE SEQUENCE [LARGE SCALE GENOMIC DNA]</scope>
    <source>
        <strain evidence="4">ATCC BAA-594 / HTCC2503 / KCTC 12087</strain>
    </source>
</reference>
<keyword evidence="4" id="KW-1185">Reference proteome</keyword>
<dbReference type="AlphaFoldDB" id="E0TFW0"/>
<feature type="coiled-coil region" evidence="1">
    <location>
        <begin position="196"/>
        <end position="223"/>
    </location>
</feature>
<dbReference type="RefSeq" id="WP_013300533.1">
    <property type="nucleotide sequence ID" value="NC_014414.1"/>
</dbReference>
<dbReference type="HOGENOM" id="CLU_1234047_0_0_5"/>
<dbReference type="KEGG" id="pbr:PB2503_07509"/>
<dbReference type="EMBL" id="CP002156">
    <property type="protein sequence ID" value="ADM09559.1"/>
    <property type="molecule type" value="Genomic_DNA"/>
</dbReference>
<name>E0TFW0_PARBH</name>
<sequence length="224" mass="24398">MSQLSDNVPEHEIEERRQRLMALKSRAAGLNAGGAAPAAAAQPAAAPPPPSAAPSAAQSSGPGGAADAYSGDRSKYFAGVLLKTLRARPEGEENPKMIPGTAFTEYGTKRLLEELETRSDQVGAPGKGMMRRFHEFLTAKPTDGQQAYENVNLEHLERFANFLTKMQQVGWEGVRQDFMQSSEGQGLLEAFAKPRVDKIDEEMKEMKAEIAALREEVNKLKAVR</sequence>
<protein>
    <submittedName>
        <fullName evidence="3">Uncharacterized protein</fullName>
    </submittedName>
</protein>
<feature type="compositionally biased region" description="Low complexity" evidence="2">
    <location>
        <begin position="33"/>
        <end position="44"/>
    </location>
</feature>
<evidence type="ECO:0000313" key="4">
    <source>
        <dbReference type="Proteomes" id="UP000001302"/>
    </source>
</evidence>
<proteinExistence type="predicted"/>
<evidence type="ECO:0000256" key="1">
    <source>
        <dbReference type="SAM" id="Coils"/>
    </source>
</evidence>
<keyword evidence="1" id="KW-0175">Coiled coil</keyword>
<accession>E0TFW0</accession>